<keyword evidence="4" id="KW-0479">Metal-binding</keyword>
<evidence type="ECO:0000256" key="4">
    <source>
        <dbReference type="ARBA" id="ARBA00022723"/>
    </source>
</evidence>
<dbReference type="PANTHER" id="PTHR43690">
    <property type="entry name" value="NARDILYSIN"/>
    <property type="match status" value="1"/>
</dbReference>
<organism evidence="11 12">
    <name type="scientific">Brevundimonas abyssalis TAR-001</name>
    <dbReference type="NCBI Taxonomy" id="1391729"/>
    <lineage>
        <taxon>Bacteria</taxon>
        <taxon>Pseudomonadati</taxon>
        <taxon>Pseudomonadota</taxon>
        <taxon>Alphaproteobacteria</taxon>
        <taxon>Caulobacterales</taxon>
        <taxon>Caulobacteraceae</taxon>
        <taxon>Brevundimonas</taxon>
    </lineage>
</organism>
<dbReference type="PROSITE" id="PS00143">
    <property type="entry name" value="INSULINASE"/>
    <property type="match status" value="1"/>
</dbReference>
<dbReference type="GO" id="GO:0004222">
    <property type="term" value="F:metalloendopeptidase activity"/>
    <property type="evidence" value="ECO:0007669"/>
    <property type="project" value="InterPro"/>
</dbReference>
<sequence>MLLTSTGLPAHAWQAAPASAEAAQSAAPGWPQATSDIPADANVRFGQLPNGMRYAIMRNATPPQQAALRLNIDAGSLAENEDQLGLAHFLEHMAFNGSTNIPEAEMTRRLERLGLSFGGDTNAFTSFDQTAYLLNLPNTSDEVVDTSLMVMRETASELLFDPEAVDRERGVIVGEERTRNTPQLRATRALLQFVAPGQRLSNRLPIGDLDIIRTAPRERFVDFYRAYYRPERATLIAVGDFDVDVMEAKIRDTFADWTNEYPAGPDPVIGELQPREAETYIHIEPGAQSSAQLIWTQEPDQRPDSLETRREGVLRNLGLAVLNRRMSELSRSSNPPFLGGGGGHQELFGAMDIGLVVANFETGAWQPAIEAAEQEQRRLVQHGVSEAELQREVTEIRTALENAAAGAATRQTPALAGGLLNAVNNEDVFTNPATNLAIFNAVVESMTVADVNAILRATFDGNGPLALITTPQPIEGGAAVVTAALEASQQVPVEAPAATEAMEWPYTDFGTAAAPSDQSVIEDMGTTLVTFPNGVRLTVKPTDFSDEQILVSVRAGGGDLDLPSDRMTPLWAIDPVLSEGGLGQLTRTQIEQVLAADVVSVSAGAGQDAFTLSGATRPEDFQTQMQLLAAYFTDAAWRPEPFQRMQGLMGQYLDQLRATPGGAFALEARVLVANGDKRFSFPTAEEIAGGSIDEMRQLFTQSTGAGPVEILVVGDVTVEDAVAAVGATFGALPTRSAAPERPASALNVAFPAPVSEPVRLTHTGQAGQALGYVAWPTTDSIGDRRDARIASLMAEVLQLRVTDELRENQGVAYSPRAGASSSTVFPDYGYAFIQIETPPEALDGFFETADQIAAGLRDAPVDEDELNRARLSVVESIRRARNTNPYWLNALDGFHDDPTKIEAVRNILTELESITPEEIQQAAQAYLQPDRAWRATVTAEAAAE</sequence>
<evidence type="ECO:0000256" key="1">
    <source>
        <dbReference type="ARBA" id="ARBA00001947"/>
    </source>
</evidence>
<dbReference type="InterPro" id="IPR007863">
    <property type="entry name" value="Peptidase_M16_C"/>
</dbReference>
<proteinExistence type="inferred from homology"/>
<feature type="domain" description="Peptidase M16 C-terminal" evidence="10">
    <location>
        <begin position="705"/>
        <end position="870"/>
    </location>
</feature>
<dbReference type="InterPro" id="IPR050626">
    <property type="entry name" value="Peptidase_M16"/>
</dbReference>
<evidence type="ECO:0000313" key="12">
    <source>
        <dbReference type="Proteomes" id="UP000016569"/>
    </source>
</evidence>
<dbReference type="Pfam" id="PF00675">
    <property type="entry name" value="Peptidase_M16"/>
    <property type="match status" value="1"/>
</dbReference>
<dbReference type="InterPro" id="IPR011765">
    <property type="entry name" value="Pept_M16_N"/>
</dbReference>
<evidence type="ECO:0000256" key="2">
    <source>
        <dbReference type="ARBA" id="ARBA00007261"/>
    </source>
</evidence>
<evidence type="ECO:0000256" key="5">
    <source>
        <dbReference type="ARBA" id="ARBA00022801"/>
    </source>
</evidence>
<reference evidence="12" key="1">
    <citation type="journal article" date="2013" name="Genome Announc.">
        <title>Draft Genome Sequence of the Dimorphic Prosthecate Bacterium Brevundimonas abyssalis TAR-001T.</title>
        <authorList>
            <person name="Tsubouchi T."/>
            <person name="Nishi S."/>
            <person name="Usui K."/>
            <person name="Shimane Y."/>
            <person name="Takaki Y."/>
            <person name="Maruyama T."/>
            <person name="Hatada Y."/>
        </authorList>
    </citation>
    <scope>NUCLEOTIDE SEQUENCE [LARGE SCALE GENOMIC DNA]</scope>
    <source>
        <strain evidence="12">TAR-001</strain>
    </source>
</reference>
<comment type="cofactor">
    <cofactor evidence="1">
        <name>Zn(2+)</name>
        <dbReference type="ChEBI" id="CHEBI:29105"/>
    </cofactor>
</comment>
<evidence type="ECO:0000256" key="7">
    <source>
        <dbReference type="ARBA" id="ARBA00023049"/>
    </source>
</evidence>
<dbReference type="Pfam" id="PF05193">
    <property type="entry name" value="Peptidase_M16_C"/>
    <property type="match status" value="2"/>
</dbReference>
<comment type="similarity">
    <text evidence="2 8">Belongs to the peptidase M16 family.</text>
</comment>
<evidence type="ECO:0000259" key="9">
    <source>
        <dbReference type="Pfam" id="PF00675"/>
    </source>
</evidence>
<name>A0A8E0KL07_9CAUL</name>
<dbReference type="InterPro" id="IPR011249">
    <property type="entry name" value="Metalloenz_LuxS/M16"/>
</dbReference>
<dbReference type="InterPro" id="IPR001431">
    <property type="entry name" value="Pept_M16_Zn_BS"/>
</dbReference>
<keyword evidence="6" id="KW-0862">Zinc</keyword>
<dbReference type="SUPFAM" id="SSF63411">
    <property type="entry name" value="LuxS/MPP-like metallohydrolase"/>
    <property type="match status" value="3"/>
</dbReference>
<dbReference type="PANTHER" id="PTHR43690:SF17">
    <property type="entry name" value="PROTEIN YHJJ"/>
    <property type="match status" value="1"/>
</dbReference>
<dbReference type="Gene3D" id="3.30.830.10">
    <property type="entry name" value="Metalloenzyme, LuxS/M16 peptidase-like"/>
    <property type="match status" value="4"/>
</dbReference>
<dbReference type="GO" id="GO:0046872">
    <property type="term" value="F:metal ion binding"/>
    <property type="evidence" value="ECO:0007669"/>
    <property type="project" value="UniProtKB-KW"/>
</dbReference>
<feature type="domain" description="Peptidase M16 N-terminal" evidence="9">
    <location>
        <begin position="56"/>
        <end position="178"/>
    </location>
</feature>
<protein>
    <submittedName>
        <fullName evidence="11">Peptidase, M16 family</fullName>
    </submittedName>
</protein>
<keyword evidence="3" id="KW-0645">Protease</keyword>
<keyword evidence="12" id="KW-1185">Reference proteome</keyword>
<feature type="domain" description="Peptidase M16 C-terminal" evidence="10">
    <location>
        <begin position="217"/>
        <end position="393"/>
    </location>
</feature>
<evidence type="ECO:0000256" key="6">
    <source>
        <dbReference type="ARBA" id="ARBA00022833"/>
    </source>
</evidence>
<gene>
    <name evidence="11" type="ORF">MBEBAB_1015</name>
</gene>
<evidence type="ECO:0000313" key="11">
    <source>
        <dbReference type="EMBL" id="GAD58765.1"/>
    </source>
</evidence>
<dbReference type="EMBL" id="BATC01000012">
    <property type="protein sequence ID" value="GAD58765.1"/>
    <property type="molecule type" value="Genomic_DNA"/>
</dbReference>
<evidence type="ECO:0000259" key="10">
    <source>
        <dbReference type="Pfam" id="PF05193"/>
    </source>
</evidence>
<keyword evidence="7" id="KW-0482">Metalloprotease</keyword>
<comment type="caution">
    <text evidence="11">The sequence shown here is derived from an EMBL/GenBank/DDBJ whole genome shotgun (WGS) entry which is preliminary data.</text>
</comment>
<dbReference type="AlphaFoldDB" id="A0A8E0KL07"/>
<dbReference type="GO" id="GO:0006508">
    <property type="term" value="P:proteolysis"/>
    <property type="evidence" value="ECO:0007669"/>
    <property type="project" value="UniProtKB-KW"/>
</dbReference>
<evidence type="ECO:0000256" key="8">
    <source>
        <dbReference type="RuleBase" id="RU004447"/>
    </source>
</evidence>
<keyword evidence="5" id="KW-0378">Hydrolase</keyword>
<accession>A0A8E0KL07</accession>
<evidence type="ECO:0000256" key="3">
    <source>
        <dbReference type="ARBA" id="ARBA00022670"/>
    </source>
</evidence>
<dbReference type="Proteomes" id="UP000016569">
    <property type="component" value="Unassembled WGS sequence"/>
</dbReference>